<dbReference type="PROSITE" id="PS51419">
    <property type="entry name" value="RAB"/>
    <property type="match status" value="1"/>
</dbReference>
<feature type="non-terminal residue" evidence="15">
    <location>
        <position position="1"/>
    </location>
</feature>
<dbReference type="InterPro" id="IPR044154">
    <property type="entry name" value="Arl8a/8b"/>
</dbReference>
<keyword evidence="7 13" id="KW-0547">Nucleotide-binding</keyword>
<comment type="similarity">
    <text evidence="4">Belongs to the small GTPase superfamily. Arf family.</text>
</comment>
<evidence type="ECO:0000256" key="12">
    <source>
        <dbReference type="ARBA" id="ARBA00023306"/>
    </source>
</evidence>
<gene>
    <name evidence="15" type="ORF">A3Q56_07670</name>
</gene>
<dbReference type="GO" id="GO:0046872">
    <property type="term" value="F:metal ion binding"/>
    <property type="evidence" value="ECO:0007669"/>
    <property type="project" value="UniProtKB-KW"/>
</dbReference>
<evidence type="ECO:0000256" key="5">
    <source>
        <dbReference type="ARBA" id="ARBA00022490"/>
    </source>
</evidence>
<comment type="subcellular location">
    <subcellularLocation>
        <location evidence="2">Cytoplasm</location>
    </subcellularLocation>
    <subcellularLocation>
        <location evidence="3">Endosome membrane</location>
    </subcellularLocation>
    <subcellularLocation>
        <location evidence="1">Lysosome</location>
    </subcellularLocation>
</comment>
<dbReference type="AlphaFoldDB" id="A0A177ARL0"/>
<dbReference type="Pfam" id="PF00025">
    <property type="entry name" value="Arf"/>
    <property type="match status" value="1"/>
</dbReference>
<dbReference type="GO" id="GO:0010008">
    <property type="term" value="C:endosome membrane"/>
    <property type="evidence" value="ECO:0007669"/>
    <property type="project" value="UniProtKB-SubCell"/>
</dbReference>
<evidence type="ECO:0000256" key="1">
    <source>
        <dbReference type="ARBA" id="ARBA00004371"/>
    </source>
</evidence>
<name>A0A177ARL0_9BILA</name>
<dbReference type="SMART" id="SM00178">
    <property type="entry name" value="SAR"/>
    <property type="match status" value="1"/>
</dbReference>
<evidence type="ECO:0000256" key="6">
    <source>
        <dbReference type="ARBA" id="ARBA00022618"/>
    </source>
</evidence>
<feature type="binding site" evidence="13">
    <location>
        <position position="33"/>
    </location>
    <ligand>
        <name>GTP</name>
        <dbReference type="ChEBI" id="CHEBI:37565"/>
    </ligand>
</feature>
<keyword evidence="12" id="KW-0131">Cell cycle</keyword>
<dbReference type="SMART" id="SM00177">
    <property type="entry name" value="ARF"/>
    <property type="match status" value="1"/>
</dbReference>
<dbReference type="PANTHER" id="PTHR45732">
    <property type="entry name" value="ADP-RIBOSYLATION FACTOR-LIKE PROTEIN 8"/>
    <property type="match status" value="1"/>
</dbReference>
<feature type="binding site" evidence="14">
    <location>
        <position position="11"/>
    </location>
    <ligand>
        <name>Mg(2+)</name>
        <dbReference type="ChEBI" id="CHEBI:18420"/>
    </ligand>
</feature>
<evidence type="ECO:0000256" key="10">
    <source>
        <dbReference type="ARBA" id="ARBA00023136"/>
    </source>
</evidence>
<protein>
    <submittedName>
        <fullName evidence="15">ADP-ribosylation factor-like protein 8</fullName>
    </submittedName>
</protein>
<evidence type="ECO:0000256" key="2">
    <source>
        <dbReference type="ARBA" id="ARBA00004496"/>
    </source>
</evidence>
<evidence type="ECO:0000256" key="9">
    <source>
        <dbReference type="ARBA" id="ARBA00023134"/>
    </source>
</evidence>
<dbReference type="CDD" id="cd04159">
    <property type="entry name" value="Arl10_like"/>
    <property type="match status" value="1"/>
</dbReference>
<keyword evidence="6" id="KW-0132">Cell division</keyword>
<dbReference type="SUPFAM" id="SSF52540">
    <property type="entry name" value="P-loop containing nucleoside triphosphate hydrolases"/>
    <property type="match status" value="1"/>
</dbReference>
<dbReference type="PROSITE" id="PS51417">
    <property type="entry name" value="ARF"/>
    <property type="match status" value="1"/>
</dbReference>
<dbReference type="GO" id="GO:0005765">
    <property type="term" value="C:lysosomal membrane"/>
    <property type="evidence" value="ECO:0007669"/>
    <property type="project" value="TreeGrafter"/>
</dbReference>
<dbReference type="EMBL" id="LWCA01001719">
    <property type="protein sequence ID" value="OAF64615.1"/>
    <property type="molecule type" value="Genomic_DNA"/>
</dbReference>
<evidence type="ECO:0000256" key="3">
    <source>
        <dbReference type="ARBA" id="ARBA00004608"/>
    </source>
</evidence>
<dbReference type="OrthoDB" id="2011769at2759"/>
<keyword evidence="14" id="KW-0460">Magnesium</keyword>
<dbReference type="InterPro" id="IPR027417">
    <property type="entry name" value="P-loop_NTPase"/>
</dbReference>
<proteinExistence type="inferred from homology"/>
<sequence length="144" mass="16588">TGTFSEDMIPTVGFNMRKVSKGNVNIKIWDIGGQTRFRSMWERYCRGVDAIVFMVDATNHEKIIEARNELGDLLNKPQLRRIPLLILGNKNDLNGAMDKETLIEKMGLSSYEDRDICCYSISCKSKNNIDITLKWLLSYSKYKK</sequence>
<dbReference type="GO" id="GO:0005525">
    <property type="term" value="F:GTP binding"/>
    <property type="evidence" value="ECO:0007669"/>
    <property type="project" value="UniProtKB-KW"/>
</dbReference>
<evidence type="ECO:0000256" key="4">
    <source>
        <dbReference type="ARBA" id="ARBA00010290"/>
    </source>
</evidence>
<accession>A0A177ARL0</accession>
<dbReference type="GO" id="GO:0008089">
    <property type="term" value="P:anterograde axonal transport"/>
    <property type="evidence" value="ECO:0007669"/>
    <property type="project" value="TreeGrafter"/>
</dbReference>
<keyword evidence="16" id="KW-1185">Reference proteome</keyword>
<feature type="binding site" evidence="13">
    <location>
        <begin position="89"/>
        <end position="92"/>
    </location>
    <ligand>
        <name>GTP</name>
        <dbReference type="ChEBI" id="CHEBI:37565"/>
    </ligand>
</feature>
<evidence type="ECO:0000313" key="16">
    <source>
        <dbReference type="Proteomes" id="UP000078046"/>
    </source>
</evidence>
<keyword evidence="8" id="KW-0967">Endosome</keyword>
<evidence type="ECO:0000256" key="8">
    <source>
        <dbReference type="ARBA" id="ARBA00022753"/>
    </source>
</evidence>
<dbReference type="Gene3D" id="3.40.50.300">
    <property type="entry name" value="P-loop containing nucleotide triphosphate hydrolases"/>
    <property type="match status" value="1"/>
</dbReference>
<comment type="caution">
    <text evidence="15">The sequence shown here is derived from an EMBL/GenBank/DDBJ whole genome shotgun (WGS) entry which is preliminary data.</text>
</comment>
<evidence type="ECO:0000313" key="15">
    <source>
        <dbReference type="EMBL" id="OAF64615.1"/>
    </source>
</evidence>
<dbReference type="PRINTS" id="PR00328">
    <property type="entry name" value="SAR1GTPBP"/>
</dbReference>
<keyword evidence="10" id="KW-0472">Membrane</keyword>
<dbReference type="Proteomes" id="UP000078046">
    <property type="component" value="Unassembled WGS sequence"/>
</dbReference>
<keyword evidence="9 13" id="KW-0342">GTP-binding</keyword>
<dbReference type="PANTHER" id="PTHR45732:SF13">
    <property type="entry name" value="ADP-RIBOSYLATION FACTOR-LIKE PROTEIN 8B"/>
    <property type="match status" value="1"/>
</dbReference>
<keyword evidence="11" id="KW-0458">Lysosome</keyword>
<dbReference type="GO" id="GO:0051301">
    <property type="term" value="P:cell division"/>
    <property type="evidence" value="ECO:0007669"/>
    <property type="project" value="UniProtKB-KW"/>
</dbReference>
<keyword evidence="14" id="KW-0479">Metal-binding</keyword>
<organism evidence="15 16">
    <name type="scientific">Intoshia linei</name>
    <dbReference type="NCBI Taxonomy" id="1819745"/>
    <lineage>
        <taxon>Eukaryota</taxon>
        <taxon>Metazoa</taxon>
        <taxon>Spiralia</taxon>
        <taxon>Lophotrochozoa</taxon>
        <taxon>Mesozoa</taxon>
        <taxon>Orthonectida</taxon>
        <taxon>Rhopaluridae</taxon>
        <taxon>Intoshia</taxon>
    </lineage>
</organism>
<evidence type="ECO:0000256" key="13">
    <source>
        <dbReference type="PIRSR" id="PIRSR606689-1"/>
    </source>
</evidence>
<dbReference type="GO" id="GO:1904115">
    <property type="term" value="C:axon cytoplasm"/>
    <property type="evidence" value="ECO:0007669"/>
    <property type="project" value="GOC"/>
</dbReference>
<evidence type="ECO:0000256" key="7">
    <source>
        <dbReference type="ARBA" id="ARBA00022741"/>
    </source>
</evidence>
<dbReference type="GO" id="GO:0003924">
    <property type="term" value="F:GTPase activity"/>
    <property type="evidence" value="ECO:0007669"/>
    <property type="project" value="InterPro"/>
</dbReference>
<dbReference type="InterPro" id="IPR006689">
    <property type="entry name" value="Small_GTPase_ARF/SAR"/>
</dbReference>
<dbReference type="SMART" id="SM00175">
    <property type="entry name" value="RAB"/>
    <property type="match status" value="1"/>
</dbReference>
<evidence type="ECO:0000256" key="11">
    <source>
        <dbReference type="ARBA" id="ARBA00023228"/>
    </source>
</evidence>
<evidence type="ECO:0000256" key="14">
    <source>
        <dbReference type="PIRSR" id="PIRSR606689-2"/>
    </source>
</evidence>
<keyword evidence="5" id="KW-0963">Cytoplasm</keyword>
<reference evidence="15 16" key="1">
    <citation type="submission" date="2016-04" db="EMBL/GenBank/DDBJ databases">
        <title>The genome of Intoshia linei affirms orthonectids as highly simplified spiralians.</title>
        <authorList>
            <person name="Mikhailov K.V."/>
            <person name="Slusarev G.S."/>
            <person name="Nikitin M.A."/>
            <person name="Logacheva M.D."/>
            <person name="Penin A."/>
            <person name="Aleoshin V."/>
            <person name="Panchin Y.V."/>
        </authorList>
    </citation>
    <scope>NUCLEOTIDE SEQUENCE [LARGE SCALE GENOMIC DNA]</scope>
    <source>
        <strain evidence="15">Intl2013</strain>
        <tissue evidence="15">Whole animal</tissue>
    </source>
</reference>
<dbReference type="GO" id="GO:0015031">
    <property type="term" value="P:protein transport"/>
    <property type="evidence" value="ECO:0007669"/>
    <property type="project" value="InterPro"/>
</dbReference>